<keyword evidence="2" id="KW-1185">Reference proteome</keyword>
<accession>A0AAP0RHM4</accession>
<sequence>MYVIVYRFCICRAQFAEYVQKNVALYQFCNGIPLTTTVAANFTRGELATALRKQKYNLDESRKKMIVQKMGKHLRDYKSILSKMIRELAQDNDAANQLALMKPDNLTSEGAAFMKKRLSAEFEAKSKVFQEMRKNQELPHTMSRKGYARLEDEMKKENDRSDNPKELSRMDVWICGHTRNGGKPINELVAEVVVQGMGFGSVPSKVDALTEKNVTMKQFRSHISYLEQQLEELRAIVTQGGKTTKSQRSNDENIANSKSANKVYQYFEYKCTNASPIGLMVPVVDGSHSYRSVKVVKCLVGSVDAELRHQEGSYLQF</sequence>
<dbReference type="Proteomes" id="UP001415857">
    <property type="component" value="Unassembled WGS sequence"/>
</dbReference>
<name>A0AAP0RHM4_LIQFO</name>
<evidence type="ECO:0000313" key="1">
    <source>
        <dbReference type="EMBL" id="KAK9278091.1"/>
    </source>
</evidence>
<evidence type="ECO:0008006" key="3">
    <source>
        <dbReference type="Google" id="ProtNLM"/>
    </source>
</evidence>
<gene>
    <name evidence="1" type="ORF">L1049_027649</name>
</gene>
<evidence type="ECO:0000313" key="2">
    <source>
        <dbReference type="Proteomes" id="UP001415857"/>
    </source>
</evidence>
<protein>
    <recommendedName>
        <fullName evidence="3">Transposase</fullName>
    </recommendedName>
</protein>
<organism evidence="1 2">
    <name type="scientific">Liquidambar formosana</name>
    <name type="common">Formosan gum</name>
    <dbReference type="NCBI Taxonomy" id="63359"/>
    <lineage>
        <taxon>Eukaryota</taxon>
        <taxon>Viridiplantae</taxon>
        <taxon>Streptophyta</taxon>
        <taxon>Embryophyta</taxon>
        <taxon>Tracheophyta</taxon>
        <taxon>Spermatophyta</taxon>
        <taxon>Magnoliopsida</taxon>
        <taxon>eudicotyledons</taxon>
        <taxon>Gunneridae</taxon>
        <taxon>Pentapetalae</taxon>
        <taxon>Saxifragales</taxon>
        <taxon>Altingiaceae</taxon>
        <taxon>Liquidambar</taxon>
    </lineage>
</organism>
<dbReference type="AlphaFoldDB" id="A0AAP0RHM4"/>
<comment type="caution">
    <text evidence="1">The sequence shown here is derived from an EMBL/GenBank/DDBJ whole genome shotgun (WGS) entry which is preliminary data.</text>
</comment>
<dbReference type="InterPro" id="IPR004252">
    <property type="entry name" value="Probable_transposase_24"/>
</dbReference>
<reference evidence="1 2" key="1">
    <citation type="journal article" date="2024" name="Plant J.">
        <title>Genome sequences and population genomics reveal climatic adaptation and genomic divergence between two closely related sweetgum species.</title>
        <authorList>
            <person name="Xu W.Q."/>
            <person name="Ren C.Q."/>
            <person name="Zhang X.Y."/>
            <person name="Comes H.P."/>
            <person name="Liu X.H."/>
            <person name="Li Y.G."/>
            <person name="Kettle C.J."/>
            <person name="Jalonen R."/>
            <person name="Gaisberger H."/>
            <person name="Ma Y.Z."/>
            <person name="Qiu Y.X."/>
        </authorList>
    </citation>
    <scope>NUCLEOTIDE SEQUENCE [LARGE SCALE GENOMIC DNA]</scope>
    <source>
        <strain evidence="1">Hangzhou</strain>
    </source>
</reference>
<proteinExistence type="predicted"/>
<dbReference type="EMBL" id="JBBPBK010000009">
    <property type="protein sequence ID" value="KAK9278091.1"/>
    <property type="molecule type" value="Genomic_DNA"/>
</dbReference>
<dbReference type="Pfam" id="PF03004">
    <property type="entry name" value="Transposase_24"/>
    <property type="match status" value="1"/>
</dbReference>